<proteinExistence type="predicted"/>
<reference evidence="2" key="1">
    <citation type="submission" date="2017-12" db="EMBL/GenBank/DDBJ databases">
        <title>FDA dAtabase for Regulatory Grade micrObial Sequences (FDA-ARGOS): Supporting development and validation of Infectious Disease Dx tests.</title>
        <authorList>
            <person name="Hoffmann M."/>
            <person name="Allard M."/>
            <person name="Evans P."/>
            <person name="Brown E."/>
            <person name="Tallon L."/>
            <person name="Sadzewicz L."/>
            <person name="Sengamalay N."/>
            <person name="Ott S."/>
            <person name="Godinez A."/>
            <person name="Nagaraj S."/>
            <person name="Vavikolanu K."/>
            <person name="Aluvathingal J."/>
            <person name="Nadendla S."/>
            <person name="Sichtig H."/>
        </authorList>
    </citation>
    <scope>NUCLEOTIDE SEQUENCE [LARGE SCALE GENOMIC DNA]</scope>
    <source>
        <strain evidence="2">FDAARGOS_249</strain>
    </source>
</reference>
<protein>
    <submittedName>
        <fullName evidence="1">Uncharacterized protein</fullName>
    </submittedName>
</protein>
<accession>A0A2J9PLQ6</accession>
<name>A0A2J9PLQ6_9LACT</name>
<dbReference type="Proteomes" id="UP000192813">
    <property type="component" value="Unassembled WGS sequence"/>
</dbReference>
<gene>
    <name evidence="1" type="ORF">A6J77_003065</name>
</gene>
<evidence type="ECO:0000313" key="2">
    <source>
        <dbReference type="Proteomes" id="UP000192813"/>
    </source>
</evidence>
<dbReference type="RefSeq" id="WP_083068121.1">
    <property type="nucleotide sequence ID" value="NZ_JALXKY010000023.1"/>
</dbReference>
<organism evidence="1 2">
    <name type="scientific">Aerococcus viridans</name>
    <dbReference type="NCBI Taxonomy" id="1377"/>
    <lineage>
        <taxon>Bacteria</taxon>
        <taxon>Bacillati</taxon>
        <taxon>Bacillota</taxon>
        <taxon>Bacilli</taxon>
        <taxon>Lactobacillales</taxon>
        <taxon>Aerococcaceae</taxon>
        <taxon>Aerococcus</taxon>
    </lineage>
</organism>
<dbReference type="EMBL" id="NBTM02000001">
    <property type="protein sequence ID" value="PNL91264.1"/>
    <property type="molecule type" value="Genomic_DNA"/>
</dbReference>
<dbReference type="AlphaFoldDB" id="A0A2J9PLQ6"/>
<evidence type="ECO:0000313" key="1">
    <source>
        <dbReference type="EMBL" id="PNL91264.1"/>
    </source>
</evidence>
<sequence>MGVMLTLAYEVAIKDQQVALEIINQAQTMIQSKFQPALLSDNIQLDHAIHKQSILFADGMSAFLYYRLLQQAIYPIQINGGLGLSEDIAQSLTYSEQVLKEAQKLGEGYILYNANFFEDGLLNMQLINWQKIIQEQTPVARVLAFLYEIQAPVYVDGSMLTQDFLGEDLIALDQAKQALYADDEKLLSMADINFSARKTSKWLEVFDQVDKNKYFITGLFKKGYATAVANMTYMTRQNIDYHFRSGQFAFERDMLAAIVLQMDREIAALG</sequence>
<comment type="caution">
    <text evidence="1">The sequence shown here is derived from an EMBL/GenBank/DDBJ whole genome shotgun (WGS) entry which is preliminary data.</text>
</comment>